<protein>
    <submittedName>
        <fullName evidence="1">Uncharacterized protein</fullName>
    </submittedName>
</protein>
<proteinExistence type="predicted"/>
<keyword evidence="2" id="KW-1185">Reference proteome</keyword>
<dbReference type="AlphaFoldDB" id="A0A4Y2KA48"/>
<reference evidence="1 2" key="1">
    <citation type="journal article" date="2019" name="Sci. Rep.">
        <title>Orb-weaving spider Araneus ventricosus genome elucidates the spidroin gene catalogue.</title>
        <authorList>
            <person name="Kono N."/>
            <person name="Nakamura H."/>
            <person name="Ohtoshi R."/>
            <person name="Moran D.A.P."/>
            <person name="Shinohara A."/>
            <person name="Yoshida Y."/>
            <person name="Fujiwara M."/>
            <person name="Mori M."/>
            <person name="Tomita M."/>
            <person name="Arakawa K."/>
        </authorList>
    </citation>
    <scope>NUCLEOTIDE SEQUENCE [LARGE SCALE GENOMIC DNA]</scope>
</reference>
<comment type="caution">
    <text evidence="1">The sequence shown here is derived from an EMBL/GenBank/DDBJ whole genome shotgun (WGS) entry which is preliminary data.</text>
</comment>
<evidence type="ECO:0000313" key="1">
    <source>
        <dbReference type="EMBL" id="GBM98192.1"/>
    </source>
</evidence>
<gene>
    <name evidence="1" type="ORF">AVEN_242446_1</name>
</gene>
<name>A0A4Y2KA48_ARAVE</name>
<dbReference type="EMBL" id="BGPR01004300">
    <property type="protein sequence ID" value="GBM98192.1"/>
    <property type="molecule type" value="Genomic_DNA"/>
</dbReference>
<evidence type="ECO:0000313" key="2">
    <source>
        <dbReference type="Proteomes" id="UP000499080"/>
    </source>
</evidence>
<organism evidence="1 2">
    <name type="scientific">Araneus ventricosus</name>
    <name type="common">Orbweaver spider</name>
    <name type="synonym">Epeira ventricosa</name>
    <dbReference type="NCBI Taxonomy" id="182803"/>
    <lineage>
        <taxon>Eukaryota</taxon>
        <taxon>Metazoa</taxon>
        <taxon>Ecdysozoa</taxon>
        <taxon>Arthropoda</taxon>
        <taxon>Chelicerata</taxon>
        <taxon>Arachnida</taxon>
        <taxon>Araneae</taxon>
        <taxon>Araneomorphae</taxon>
        <taxon>Entelegynae</taxon>
        <taxon>Araneoidea</taxon>
        <taxon>Araneidae</taxon>
        <taxon>Araneus</taxon>
    </lineage>
</organism>
<sequence length="127" mass="14367">MGNKSIYVLDSERIRGSGSAAGLGSVDPSQRKERIRHITRKMNTVATSISFSRHFIAVANIVGQYVTFENTNFRRSWFGDVKGEEEYNCRAVFSKVTANSMHLSRWDKNLLLFTLCAHTFSINIGFV</sequence>
<dbReference type="Proteomes" id="UP000499080">
    <property type="component" value="Unassembled WGS sequence"/>
</dbReference>
<accession>A0A4Y2KA48</accession>